<dbReference type="AlphaFoldDB" id="A0ABD3FZR1"/>
<protein>
    <submittedName>
        <fullName evidence="2">Uncharacterized protein</fullName>
    </submittedName>
</protein>
<feature type="compositionally biased region" description="Low complexity" evidence="1">
    <location>
        <begin position="289"/>
        <end position="352"/>
    </location>
</feature>
<feature type="region of interest" description="Disordered" evidence="1">
    <location>
        <begin position="246"/>
        <end position="391"/>
    </location>
</feature>
<feature type="region of interest" description="Disordered" evidence="1">
    <location>
        <begin position="1"/>
        <end position="46"/>
    </location>
</feature>
<feature type="compositionally biased region" description="Polar residues" evidence="1">
    <location>
        <begin position="246"/>
        <end position="262"/>
    </location>
</feature>
<proteinExistence type="predicted"/>
<sequence length="403" mass="44903">MVSSRKSTEAPPLPCSSYRDPWERQQAPKTADRARNRGEQLSVEGEREVARRVLEDLERLYFDGTDDEESEEEEDLDSDSEWGFDTSSCSSGGKRTTGGLTLEELTVAVNAAIEYHRPAMNPIPQPVTKTKEDDNISYYSVDRRRSSSRHQRKDQSAESPESGELVLEMFQNMLERKEKYFYDLRAMNAATGDNNQQEIVVAVRNATMDQQQQTTAYVRDQATETEENLQHPLDISLVADFQSPVNSLSSRTHSRHTASQSKPMRRIEVGPTLADLARSHRRREKPRSSRSASESSWGSSSSSVTDRLLSVSRASLASGRSSCSSNISSKTSSRMSRQSGSSHQSSSKSQSQPGIDPKDRSFTQSHKDEVSQAASPPPSVESSHVPSNPADVKWELDLSNFAF</sequence>
<feature type="region of interest" description="Disordered" evidence="1">
    <location>
        <begin position="120"/>
        <end position="164"/>
    </location>
</feature>
<feature type="region of interest" description="Disordered" evidence="1">
    <location>
        <begin position="61"/>
        <end position="97"/>
    </location>
</feature>
<gene>
    <name evidence="2" type="ORF">V7S43_003207</name>
</gene>
<evidence type="ECO:0000313" key="3">
    <source>
        <dbReference type="Proteomes" id="UP001632037"/>
    </source>
</evidence>
<evidence type="ECO:0000313" key="2">
    <source>
        <dbReference type="EMBL" id="KAL3671275.1"/>
    </source>
</evidence>
<comment type="caution">
    <text evidence="2">The sequence shown here is derived from an EMBL/GenBank/DDBJ whole genome shotgun (WGS) entry which is preliminary data.</text>
</comment>
<dbReference type="EMBL" id="JBIMZQ010000005">
    <property type="protein sequence ID" value="KAL3671275.1"/>
    <property type="molecule type" value="Genomic_DNA"/>
</dbReference>
<accession>A0ABD3FZR1</accession>
<keyword evidence="3" id="KW-1185">Reference proteome</keyword>
<feature type="compositionally biased region" description="Low complexity" evidence="1">
    <location>
        <begin position="380"/>
        <end position="389"/>
    </location>
</feature>
<feature type="compositionally biased region" description="Acidic residues" evidence="1">
    <location>
        <begin position="64"/>
        <end position="82"/>
    </location>
</feature>
<name>A0ABD3FZR1_9STRA</name>
<feature type="compositionally biased region" description="Polar residues" evidence="1">
    <location>
        <begin position="85"/>
        <end position="94"/>
    </location>
</feature>
<feature type="compositionally biased region" description="Basic and acidic residues" evidence="1">
    <location>
        <begin position="356"/>
        <end position="370"/>
    </location>
</feature>
<feature type="compositionally biased region" description="Basic and acidic residues" evidence="1">
    <location>
        <begin position="30"/>
        <end position="46"/>
    </location>
</feature>
<reference evidence="2 3" key="1">
    <citation type="submission" date="2024-09" db="EMBL/GenBank/DDBJ databases">
        <title>Genome sequencing and assembly of Phytophthora oleae, isolate VK10A, causative agent of rot of olive drupes.</title>
        <authorList>
            <person name="Conti Taguali S."/>
            <person name="Riolo M."/>
            <person name="La Spada F."/>
            <person name="Cacciola S.O."/>
            <person name="Dionisio G."/>
        </authorList>
    </citation>
    <scope>NUCLEOTIDE SEQUENCE [LARGE SCALE GENOMIC DNA]</scope>
    <source>
        <strain evidence="2 3">VK10A</strain>
    </source>
</reference>
<dbReference type="Proteomes" id="UP001632037">
    <property type="component" value="Unassembled WGS sequence"/>
</dbReference>
<organism evidence="2 3">
    <name type="scientific">Phytophthora oleae</name>
    <dbReference type="NCBI Taxonomy" id="2107226"/>
    <lineage>
        <taxon>Eukaryota</taxon>
        <taxon>Sar</taxon>
        <taxon>Stramenopiles</taxon>
        <taxon>Oomycota</taxon>
        <taxon>Peronosporomycetes</taxon>
        <taxon>Peronosporales</taxon>
        <taxon>Peronosporaceae</taxon>
        <taxon>Phytophthora</taxon>
    </lineage>
</organism>
<evidence type="ECO:0000256" key="1">
    <source>
        <dbReference type="SAM" id="MobiDB-lite"/>
    </source>
</evidence>